<dbReference type="AlphaFoldDB" id="A0A497EQN6"/>
<dbReference type="SUPFAM" id="SSF53474">
    <property type="entry name" value="alpha/beta-Hydrolases"/>
    <property type="match status" value="1"/>
</dbReference>
<feature type="domain" description="AB hydrolase-1" evidence="1">
    <location>
        <begin position="33"/>
        <end position="276"/>
    </location>
</feature>
<comment type="caution">
    <text evidence="2">The sequence shown here is derived from an EMBL/GenBank/DDBJ whole genome shotgun (WGS) entry which is preliminary data.</text>
</comment>
<evidence type="ECO:0000313" key="2">
    <source>
        <dbReference type="EMBL" id="RLE49694.1"/>
    </source>
</evidence>
<dbReference type="EMBL" id="QMQV01000026">
    <property type="protein sequence ID" value="RLE49694.1"/>
    <property type="molecule type" value="Genomic_DNA"/>
</dbReference>
<accession>A0A497EQN6</accession>
<organism evidence="2 3">
    <name type="scientific">Thermoproteota archaeon</name>
    <dbReference type="NCBI Taxonomy" id="2056631"/>
    <lineage>
        <taxon>Archaea</taxon>
        <taxon>Thermoproteota</taxon>
    </lineage>
</organism>
<reference evidence="2 3" key="1">
    <citation type="submission" date="2018-06" db="EMBL/GenBank/DDBJ databases">
        <title>Extensive metabolic versatility and redundancy in microbially diverse, dynamic hydrothermal sediments.</title>
        <authorList>
            <person name="Dombrowski N."/>
            <person name="Teske A."/>
            <person name="Baker B.J."/>
        </authorList>
    </citation>
    <scope>NUCLEOTIDE SEQUENCE [LARGE SCALE GENOMIC DNA]</scope>
    <source>
        <strain evidence="2">B66_G16</strain>
    </source>
</reference>
<dbReference type="Proteomes" id="UP000278475">
    <property type="component" value="Unassembled WGS sequence"/>
</dbReference>
<dbReference type="InterPro" id="IPR029058">
    <property type="entry name" value="AB_hydrolase_fold"/>
</dbReference>
<gene>
    <name evidence="2" type="ORF">DRJ31_04085</name>
</gene>
<protein>
    <recommendedName>
        <fullName evidence="1">AB hydrolase-1 domain-containing protein</fullName>
    </recommendedName>
</protein>
<dbReference type="PANTHER" id="PTHR43194:SF2">
    <property type="entry name" value="PEROXISOMAL MEMBRANE PROTEIN LPX1"/>
    <property type="match status" value="1"/>
</dbReference>
<dbReference type="PRINTS" id="PR00111">
    <property type="entry name" value="ABHYDROLASE"/>
</dbReference>
<proteinExistence type="predicted"/>
<evidence type="ECO:0000313" key="3">
    <source>
        <dbReference type="Proteomes" id="UP000278475"/>
    </source>
</evidence>
<name>A0A497EQN6_9CREN</name>
<dbReference type="Gene3D" id="3.40.50.1820">
    <property type="entry name" value="alpha/beta hydrolase"/>
    <property type="match status" value="1"/>
</dbReference>
<dbReference type="Pfam" id="PF00561">
    <property type="entry name" value="Abhydrolase_1"/>
    <property type="match status" value="1"/>
</dbReference>
<sequence length="297" mass="33830">MAVEEQDFRVFNGEGELYLRRLSKALGEDKLKTVLFLHGAFLPSSICFDPSLEGYSWARHLALEGFDVYLLDFRGFGLSYKPHRHQPVCTVDNALADVRAAVEYILAKSKTSAVSLIGWSWGACIAGLFAGKYPHLVERVHLHAPIFERRDELAEKLEREVLRSRRDGYVGVALSELRKWLGGVEDRVLSSLISTMSTGEVTYLPLGPWLSMYELFKSGEPIFSPKDIRCPVFITRGEEDLVVSRDGVVKLFRLIPISQKQLVLVQGGGHFMHLEEEKNRLKLYRLSSFFLCEDFKW</sequence>
<dbReference type="InterPro" id="IPR050228">
    <property type="entry name" value="Carboxylesterase_BioH"/>
</dbReference>
<dbReference type="PANTHER" id="PTHR43194">
    <property type="entry name" value="HYDROLASE ALPHA/BETA FOLD FAMILY"/>
    <property type="match status" value="1"/>
</dbReference>
<dbReference type="InterPro" id="IPR000073">
    <property type="entry name" value="AB_hydrolase_1"/>
</dbReference>
<evidence type="ECO:0000259" key="1">
    <source>
        <dbReference type="Pfam" id="PF00561"/>
    </source>
</evidence>